<dbReference type="PANTHER" id="PTHR36214">
    <property type="match status" value="1"/>
</dbReference>
<dbReference type="InterPro" id="IPR051069">
    <property type="entry name" value="ACDS_complex_subunit"/>
</dbReference>
<sequence>MKLTGYKKTIFRPKCNPKFTSVHCIAHLNEDVSDVLPYLNALFGGAQYFNNPPELLFLHHGKLIKIGAREIAINALRDEEEADRILEWLKGEINKAWENRASITPCYTGKEKPRVIEILKLLPKTNCKKCGQPTCMVFAVQMAEGGRTPDQCPELTEEARAKLNAYLSRFNFD</sequence>
<evidence type="ECO:0000313" key="6">
    <source>
        <dbReference type="EMBL" id="SFN07310.1"/>
    </source>
</evidence>
<evidence type="ECO:0000313" key="7">
    <source>
        <dbReference type="Proteomes" id="UP000199611"/>
    </source>
</evidence>
<dbReference type="STRING" id="39841.SAMN05660836_02549"/>
<evidence type="ECO:0000259" key="5">
    <source>
        <dbReference type="PROSITE" id="PS51656"/>
    </source>
</evidence>
<dbReference type="EMBL" id="FOUU01000013">
    <property type="protein sequence ID" value="SFN07310.1"/>
    <property type="molecule type" value="Genomic_DNA"/>
</dbReference>
<evidence type="ECO:0000256" key="1">
    <source>
        <dbReference type="ARBA" id="ARBA00022485"/>
    </source>
</evidence>
<dbReference type="GO" id="GO:0046872">
    <property type="term" value="F:metal ion binding"/>
    <property type="evidence" value="ECO:0007669"/>
    <property type="project" value="UniProtKB-KW"/>
</dbReference>
<evidence type="ECO:0000256" key="3">
    <source>
        <dbReference type="ARBA" id="ARBA00023004"/>
    </source>
</evidence>
<keyword evidence="3" id="KW-0408">Iron</keyword>
<name>A0A1I4W1J3_9BACT</name>
<dbReference type="Proteomes" id="UP000199611">
    <property type="component" value="Unassembled WGS sequence"/>
</dbReference>
<dbReference type="OrthoDB" id="9793312at2"/>
<feature type="domain" description="4Fe-4S" evidence="5">
    <location>
        <begin position="110"/>
        <end position="169"/>
    </location>
</feature>
<gene>
    <name evidence="6" type="ORF">SAMN05660836_02549</name>
</gene>
<accession>A0A1I4W1J3</accession>
<dbReference type="InterPro" id="IPR007202">
    <property type="entry name" value="4Fe-4S_dom"/>
</dbReference>
<evidence type="ECO:0000256" key="2">
    <source>
        <dbReference type="ARBA" id="ARBA00022723"/>
    </source>
</evidence>
<dbReference type="Gene3D" id="1.10.15.40">
    <property type="entry name" value="Electron transport complex subunit B, putative Fe-S cluster"/>
    <property type="match status" value="1"/>
</dbReference>
<keyword evidence="7" id="KW-1185">Reference proteome</keyword>
<dbReference type="AlphaFoldDB" id="A0A1I4W1J3"/>
<keyword evidence="4" id="KW-0411">Iron-sulfur</keyword>
<dbReference type="GO" id="GO:0051539">
    <property type="term" value="F:4 iron, 4 sulfur cluster binding"/>
    <property type="evidence" value="ECO:0007669"/>
    <property type="project" value="UniProtKB-KW"/>
</dbReference>
<dbReference type="Pfam" id="PF04060">
    <property type="entry name" value="FeS"/>
    <property type="match status" value="1"/>
</dbReference>
<organism evidence="6 7">
    <name type="scientific">Thermodesulforhabdus norvegica</name>
    <dbReference type="NCBI Taxonomy" id="39841"/>
    <lineage>
        <taxon>Bacteria</taxon>
        <taxon>Pseudomonadati</taxon>
        <taxon>Thermodesulfobacteriota</taxon>
        <taxon>Syntrophobacteria</taxon>
        <taxon>Syntrophobacterales</taxon>
        <taxon>Thermodesulforhabdaceae</taxon>
        <taxon>Thermodesulforhabdus</taxon>
    </lineage>
</organism>
<dbReference type="PANTHER" id="PTHR36214:SF3">
    <property type="entry name" value="ACETYL-COA DECARBONYLASE_SYNTHASE COMPLEX SUBUNIT GAMMA"/>
    <property type="match status" value="1"/>
</dbReference>
<evidence type="ECO:0000256" key="4">
    <source>
        <dbReference type="ARBA" id="ARBA00023014"/>
    </source>
</evidence>
<reference evidence="6 7" key="1">
    <citation type="submission" date="2016-10" db="EMBL/GenBank/DDBJ databases">
        <authorList>
            <person name="de Groot N.N."/>
        </authorList>
    </citation>
    <scope>NUCLEOTIDE SEQUENCE [LARGE SCALE GENOMIC DNA]</scope>
    <source>
        <strain evidence="6 7">DSM 9990</strain>
    </source>
</reference>
<keyword evidence="1" id="KW-0004">4Fe-4S</keyword>
<proteinExistence type="predicted"/>
<protein>
    <submittedName>
        <fullName evidence="6">Putative Fe-S cluster</fullName>
    </submittedName>
</protein>
<dbReference type="RefSeq" id="WP_093396328.1">
    <property type="nucleotide sequence ID" value="NZ_FOUU01000013.1"/>
</dbReference>
<keyword evidence="2" id="KW-0479">Metal-binding</keyword>
<dbReference type="PROSITE" id="PS51656">
    <property type="entry name" value="4FE4S"/>
    <property type="match status" value="1"/>
</dbReference>